<feature type="compositionally biased region" description="Polar residues" evidence="1">
    <location>
        <begin position="48"/>
        <end position="62"/>
    </location>
</feature>
<protein>
    <submittedName>
        <fullName evidence="3">Uncharacterized protein</fullName>
    </submittedName>
</protein>
<name>A0ABT7N9W6_9BURK</name>
<sequence>MKKRRPIMPLSAELVFVLVCTSITFLLVTDDRPWQRHKQEEKPPISLEQANATDNTQLDCRR</sequence>
<comment type="caution">
    <text evidence="3">The sequence shown here is derived from an EMBL/GenBank/DDBJ whole genome shotgun (WGS) entry which is preliminary data.</text>
</comment>
<dbReference type="Proteomes" id="UP001174908">
    <property type="component" value="Unassembled WGS sequence"/>
</dbReference>
<keyword evidence="2" id="KW-0812">Transmembrane</keyword>
<feature type="region of interest" description="Disordered" evidence="1">
    <location>
        <begin position="35"/>
        <end position="62"/>
    </location>
</feature>
<feature type="transmembrane region" description="Helical" evidence="2">
    <location>
        <begin position="7"/>
        <end position="28"/>
    </location>
</feature>
<dbReference type="RefSeq" id="WP_286659846.1">
    <property type="nucleotide sequence ID" value="NZ_JASZYV010000002.1"/>
</dbReference>
<evidence type="ECO:0000256" key="2">
    <source>
        <dbReference type="SAM" id="Phobius"/>
    </source>
</evidence>
<evidence type="ECO:0000313" key="4">
    <source>
        <dbReference type="Proteomes" id="UP001174908"/>
    </source>
</evidence>
<evidence type="ECO:0000256" key="1">
    <source>
        <dbReference type="SAM" id="MobiDB-lite"/>
    </source>
</evidence>
<accession>A0ABT7N9W6</accession>
<proteinExistence type="predicted"/>
<keyword evidence="2" id="KW-0472">Membrane</keyword>
<keyword evidence="2" id="KW-1133">Transmembrane helix</keyword>
<evidence type="ECO:0000313" key="3">
    <source>
        <dbReference type="EMBL" id="MDM0044727.1"/>
    </source>
</evidence>
<organism evidence="3 4">
    <name type="scientific">Variovorax dokdonensis</name>
    <dbReference type="NCBI Taxonomy" id="344883"/>
    <lineage>
        <taxon>Bacteria</taxon>
        <taxon>Pseudomonadati</taxon>
        <taxon>Pseudomonadota</taxon>
        <taxon>Betaproteobacteria</taxon>
        <taxon>Burkholderiales</taxon>
        <taxon>Comamonadaceae</taxon>
        <taxon>Variovorax</taxon>
    </lineage>
</organism>
<keyword evidence="4" id="KW-1185">Reference proteome</keyword>
<gene>
    <name evidence="3" type="ORF">QTH91_09560</name>
</gene>
<dbReference type="EMBL" id="JASZYV010000002">
    <property type="protein sequence ID" value="MDM0044727.1"/>
    <property type="molecule type" value="Genomic_DNA"/>
</dbReference>
<reference evidence="3" key="1">
    <citation type="submission" date="2023-06" db="EMBL/GenBank/DDBJ databases">
        <authorList>
            <person name="Jiang Y."/>
            <person name="Liu Q."/>
        </authorList>
    </citation>
    <scope>NUCLEOTIDE SEQUENCE</scope>
    <source>
        <strain evidence="3">CGMCC 1.12089</strain>
    </source>
</reference>